<organism evidence="2 3">
    <name type="scientific">Lachancea meyersii CBS 8951</name>
    <dbReference type="NCBI Taxonomy" id="1266667"/>
    <lineage>
        <taxon>Eukaryota</taxon>
        <taxon>Fungi</taxon>
        <taxon>Dikarya</taxon>
        <taxon>Ascomycota</taxon>
        <taxon>Saccharomycotina</taxon>
        <taxon>Saccharomycetes</taxon>
        <taxon>Saccharomycetales</taxon>
        <taxon>Saccharomycetaceae</taxon>
        <taxon>Lachancea</taxon>
    </lineage>
</organism>
<dbReference type="AlphaFoldDB" id="A0A1G4K546"/>
<proteinExistence type="predicted"/>
<dbReference type="PANTHER" id="PTHR28083">
    <property type="entry name" value="GOOD FOR FULL DBP5 ACTIVITY PROTEIN 2"/>
    <property type="match status" value="1"/>
</dbReference>
<dbReference type="PANTHER" id="PTHR28083:SF1">
    <property type="entry name" value="GOOD FOR FULL DBP5 ACTIVITY PROTEIN 2"/>
    <property type="match status" value="1"/>
</dbReference>
<dbReference type="OrthoDB" id="5953249at2759"/>
<sequence length="464" mass="52272">MLRNWSHCRNPAKKAKLDLSISTNSRMHSYHSHNKKNARRDPNAIFVRGTNVPRGPNSISAYFRAAAGVSNDVGLSRARMLENSHFQDLAAISYEPFPARNAHINSYLDAIAKSYKEQELRSRTELDQKVKALTASTSANADFESPEAEAEAQSKLQKAVRSITNSHVPKINMGPGRAEFKYLSNAIRLLGSQQTICLCVDVEAFERNTNVVTEIGISVYDPRESQFSTIPSLRTYHLIVAESLKLRNGRFVCDLKDCFLKGESYVMSLSNCVKFMQTLINYYMVPETAAERSWERAFVGHNVKGDLKWLASIGVKIPQNIDYDLSKPQSPARILVLDTERLFKTSYGSKGSSLGKILRLFEVPHAFLHNAGNDAYYTLKLLLHMCDIHYRKQLEMDDFYAIAAKIETWTQRDAAEAKILPLSYVNAAVEFTDPTIKKKTVHQTEFGGCVWVEDPIAFLSGKKD</sequence>
<dbReference type="Gene3D" id="3.30.420.10">
    <property type="entry name" value="Ribonuclease H-like superfamily/Ribonuclease H"/>
    <property type="match status" value="1"/>
</dbReference>
<dbReference type="SUPFAM" id="SSF53098">
    <property type="entry name" value="Ribonuclease H-like"/>
    <property type="match status" value="1"/>
</dbReference>
<dbReference type="Proteomes" id="UP000191144">
    <property type="component" value="Chromosome G"/>
</dbReference>
<dbReference type="GO" id="GO:0005634">
    <property type="term" value="C:nucleus"/>
    <property type="evidence" value="ECO:0007669"/>
    <property type="project" value="TreeGrafter"/>
</dbReference>
<dbReference type="GO" id="GO:0003676">
    <property type="term" value="F:nucleic acid binding"/>
    <property type="evidence" value="ECO:0007669"/>
    <property type="project" value="InterPro"/>
</dbReference>
<dbReference type="InterPro" id="IPR048519">
    <property type="entry name" value="Gfd2/YDR514C-like_C"/>
</dbReference>
<dbReference type="InterPro" id="IPR012337">
    <property type="entry name" value="RNaseH-like_sf"/>
</dbReference>
<evidence type="ECO:0000313" key="2">
    <source>
        <dbReference type="EMBL" id="SCU98920.1"/>
    </source>
</evidence>
<feature type="domain" description="Gfd2/YDR514C-like C-terminal" evidence="1">
    <location>
        <begin position="197"/>
        <end position="385"/>
    </location>
</feature>
<gene>
    <name evidence="2" type="ORF">LAME_0G01068G</name>
</gene>
<name>A0A1G4K546_9SACH</name>
<dbReference type="Pfam" id="PF21762">
    <property type="entry name" value="DEDDh_C"/>
    <property type="match status" value="1"/>
</dbReference>
<dbReference type="InterPro" id="IPR036397">
    <property type="entry name" value="RNaseH_sf"/>
</dbReference>
<accession>A0A1G4K546</accession>
<dbReference type="InterPro" id="IPR040151">
    <property type="entry name" value="Gfd2/YDR514C-like"/>
</dbReference>
<evidence type="ECO:0000259" key="1">
    <source>
        <dbReference type="Pfam" id="PF21762"/>
    </source>
</evidence>
<protein>
    <submittedName>
        <fullName evidence="2">LAME_0G01068g1_1</fullName>
    </submittedName>
</protein>
<dbReference type="EMBL" id="LT598484">
    <property type="protein sequence ID" value="SCU98920.1"/>
    <property type="molecule type" value="Genomic_DNA"/>
</dbReference>
<evidence type="ECO:0000313" key="3">
    <source>
        <dbReference type="Proteomes" id="UP000191144"/>
    </source>
</evidence>
<keyword evidence="3" id="KW-1185">Reference proteome</keyword>
<reference evidence="3" key="1">
    <citation type="submission" date="2016-03" db="EMBL/GenBank/DDBJ databases">
        <authorList>
            <person name="Devillers Hugo."/>
        </authorList>
    </citation>
    <scope>NUCLEOTIDE SEQUENCE [LARGE SCALE GENOMIC DNA]</scope>
</reference>